<dbReference type="Pfam" id="PF12777">
    <property type="entry name" value="MT"/>
    <property type="match status" value="1"/>
</dbReference>
<dbReference type="EMBL" id="UYRU01089285">
    <property type="protein sequence ID" value="VDN36653.1"/>
    <property type="molecule type" value="Genomic_DNA"/>
</dbReference>
<evidence type="ECO:0000259" key="1">
    <source>
        <dbReference type="Pfam" id="PF12777"/>
    </source>
</evidence>
<sequence length="100" mass="10801">MAEAMPALEAAKRALDELDKNDVTEIRAFATPPKPVQMVGEALCFVMQASDSSWKSARGLMADAGFINTLQTLDAEAIPQKNINAIKGRRTGKQLCLPVI</sequence>
<organism evidence="2 3">
    <name type="scientific">Dibothriocephalus latus</name>
    <name type="common">Fish tapeworm</name>
    <name type="synonym">Diphyllobothrium latum</name>
    <dbReference type="NCBI Taxonomy" id="60516"/>
    <lineage>
        <taxon>Eukaryota</taxon>
        <taxon>Metazoa</taxon>
        <taxon>Spiralia</taxon>
        <taxon>Lophotrochozoa</taxon>
        <taxon>Platyhelminthes</taxon>
        <taxon>Cestoda</taxon>
        <taxon>Eucestoda</taxon>
        <taxon>Diphyllobothriidea</taxon>
        <taxon>Diphyllobothriidae</taxon>
        <taxon>Dibothriocephalus</taxon>
    </lineage>
</organism>
<dbReference type="PANTHER" id="PTHR22878:SF63">
    <property type="entry name" value="DYNEIN AXONEMAL HEAVY CHAIN 10"/>
    <property type="match status" value="1"/>
</dbReference>
<dbReference type="GO" id="GO:0045505">
    <property type="term" value="F:dynein intermediate chain binding"/>
    <property type="evidence" value="ECO:0007669"/>
    <property type="project" value="InterPro"/>
</dbReference>
<gene>
    <name evidence="2" type="ORF">DILT_LOCUS17090</name>
</gene>
<name>A0A3P7NHU2_DIBLA</name>
<evidence type="ECO:0000313" key="2">
    <source>
        <dbReference type="EMBL" id="VDN36653.1"/>
    </source>
</evidence>
<dbReference type="GO" id="GO:0030286">
    <property type="term" value="C:dynein complex"/>
    <property type="evidence" value="ECO:0007669"/>
    <property type="project" value="InterPro"/>
</dbReference>
<proteinExistence type="predicted"/>
<accession>A0A3P7NHU2</accession>
<protein>
    <recommendedName>
        <fullName evidence="1">Dynein heavy chain coiled coil stalk domain-containing protein</fullName>
    </recommendedName>
</protein>
<evidence type="ECO:0000313" key="3">
    <source>
        <dbReference type="Proteomes" id="UP000281553"/>
    </source>
</evidence>
<dbReference type="Gene3D" id="1.20.920.60">
    <property type="match status" value="1"/>
</dbReference>
<dbReference type="InterPro" id="IPR024743">
    <property type="entry name" value="Dynein_HC_stalk"/>
</dbReference>
<reference evidence="2 3" key="1">
    <citation type="submission" date="2018-11" db="EMBL/GenBank/DDBJ databases">
        <authorList>
            <consortium name="Pathogen Informatics"/>
        </authorList>
    </citation>
    <scope>NUCLEOTIDE SEQUENCE [LARGE SCALE GENOMIC DNA]</scope>
</reference>
<dbReference type="PANTHER" id="PTHR22878">
    <property type="entry name" value="DYNEIN HEAVY CHAIN 6, AXONEMAL-LIKE-RELATED"/>
    <property type="match status" value="1"/>
</dbReference>
<dbReference type="Proteomes" id="UP000281553">
    <property type="component" value="Unassembled WGS sequence"/>
</dbReference>
<dbReference type="AlphaFoldDB" id="A0A3P7NHU2"/>
<feature type="domain" description="Dynein heavy chain coiled coil stalk" evidence="1">
    <location>
        <begin position="1"/>
        <end position="88"/>
    </location>
</feature>
<keyword evidence="3" id="KW-1185">Reference proteome</keyword>
<dbReference type="GO" id="GO:0007018">
    <property type="term" value="P:microtubule-based movement"/>
    <property type="evidence" value="ECO:0007669"/>
    <property type="project" value="InterPro"/>
</dbReference>
<dbReference type="InterPro" id="IPR026983">
    <property type="entry name" value="DHC"/>
</dbReference>
<dbReference type="OrthoDB" id="6277256at2759"/>
<dbReference type="GO" id="GO:0051959">
    <property type="term" value="F:dynein light intermediate chain binding"/>
    <property type="evidence" value="ECO:0007669"/>
    <property type="project" value="InterPro"/>
</dbReference>